<reference evidence="1 2" key="1">
    <citation type="submission" date="2018-06" db="EMBL/GenBank/DDBJ databases">
        <title>Genomic Encyclopedia of Archaeal and Bacterial Type Strains, Phase II (KMG-II): from individual species to whole genera.</title>
        <authorList>
            <person name="Goeker M."/>
        </authorList>
    </citation>
    <scope>NUCLEOTIDE SEQUENCE [LARGE SCALE GENOMIC DNA]</scope>
    <source>
        <strain evidence="1 2">DSM 22009</strain>
    </source>
</reference>
<accession>A0A2W7NHA4</accession>
<dbReference type="Proteomes" id="UP000248916">
    <property type="component" value="Unassembled WGS sequence"/>
</dbReference>
<evidence type="ECO:0000313" key="2">
    <source>
        <dbReference type="Proteomes" id="UP000248916"/>
    </source>
</evidence>
<dbReference type="AlphaFoldDB" id="A0A2W7NHA4"/>
<protein>
    <submittedName>
        <fullName evidence="1">Uncharacterized protein</fullName>
    </submittedName>
</protein>
<evidence type="ECO:0000313" key="1">
    <source>
        <dbReference type="EMBL" id="PZX19801.1"/>
    </source>
</evidence>
<comment type="caution">
    <text evidence="1">The sequence shown here is derived from an EMBL/GenBank/DDBJ whole genome shotgun (WGS) entry which is preliminary data.</text>
</comment>
<proteinExistence type="predicted"/>
<dbReference type="EMBL" id="QKZL01000001">
    <property type="protein sequence ID" value="PZX19801.1"/>
    <property type="molecule type" value="Genomic_DNA"/>
</dbReference>
<keyword evidence="2" id="KW-1185">Reference proteome</keyword>
<name>A0A2W7NHA4_9RHOB</name>
<sequence>MTDAPRFTDADQLVISALTSIVLGKPTDADRMKAFDALRLALTRLDRFADSPMPGLVLAAHELDVAFAEGGEFRAKARIEWARVALSDFFADRRDRALARGQLAS</sequence>
<dbReference type="RefSeq" id="WP_111535469.1">
    <property type="nucleotide sequence ID" value="NZ_QKZL01000001.1"/>
</dbReference>
<gene>
    <name evidence="1" type="ORF">LX81_00263</name>
</gene>
<organism evidence="1 2">
    <name type="scientific">Palleronia aestuarii</name>
    <dbReference type="NCBI Taxonomy" id="568105"/>
    <lineage>
        <taxon>Bacteria</taxon>
        <taxon>Pseudomonadati</taxon>
        <taxon>Pseudomonadota</taxon>
        <taxon>Alphaproteobacteria</taxon>
        <taxon>Rhodobacterales</taxon>
        <taxon>Roseobacteraceae</taxon>
        <taxon>Palleronia</taxon>
    </lineage>
</organism>